<dbReference type="eggNOG" id="ENOG502SB5T">
    <property type="taxonomic scope" value="Eukaryota"/>
</dbReference>
<dbReference type="HOGENOM" id="CLU_1417292_0_0_1"/>
<dbReference type="AlphaFoldDB" id="A4RWL1"/>
<accession>A4RWL1</accession>
<keyword evidence="1" id="KW-0812">Transmembrane</keyword>
<dbReference type="GeneID" id="5001246"/>
<dbReference type="RefSeq" id="XP_001417596.1">
    <property type="nucleotide sequence ID" value="XM_001417559.1"/>
</dbReference>
<keyword evidence="1" id="KW-0472">Membrane</keyword>
<dbReference type="OMA" id="DGAWDEL"/>
<protein>
    <submittedName>
        <fullName evidence="2">Uncharacterized protein</fullName>
    </submittedName>
</protein>
<organism evidence="2 3">
    <name type="scientific">Ostreococcus lucimarinus (strain CCE9901)</name>
    <dbReference type="NCBI Taxonomy" id="436017"/>
    <lineage>
        <taxon>Eukaryota</taxon>
        <taxon>Viridiplantae</taxon>
        <taxon>Chlorophyta</taxon>
        <taxon>Mamiellophyceae</taxon>
        <taxon>Mamiellales</taxon>
        <taxon>Bathycoccaceae</taxon>
        <taxon>Ostreococcus</taxon>
    </lineage>
</organism>
<dbReference type="KEGG" id="olu:OSTLU_15178"/>
<gene>
    <name evidence="2" type="ORF">OSTLU_15178</name>
</gene>
<dbReference type="Proteomes" id="UP000001568">
    <property type="component" value="Chromosome 4"/>
</dbReference>
<keyword evidence="1" id="KW-1133">Transmembrane helix</keyword>
<evidence type="ECO:0000313" key="2">
    <source>
        <dbReference type="EMBL" id="ABO95889.1"/>
    </source>
</evidence>
<proteinExistence type="predicted"/>
<name>A4RWL1_OSTLU</name>
<dbReference type="OrthoDB" id="2017163at2759"/>
<dbReference type="EMBL" id="CP000584">
    <property type="protein sequence ID" value="ABO95889.1"/>
    <property type="molecule type" value="Genomic_DNA"/>
</dbReference>
<reference evidence="2 3" key="1">
    <citation type="journal article" date="2007" name="Proc. Natl. Acad. Sci. U.S.A.">
        <title>The tiny eukaryote Ostreococcus provides genomic insights into the paradox of plankton speciation.</title>
        <authorList>
            <person name="Palenik B."/>
            <person name="Grimwood J."/>
            <person name="Aerts A."/>
            <person name="Rouze P."/>
            <person name="Salamov A."/>
            <person name="Putnam N."/>
            <person name="Dupont C."/>
            <person name="Jorgensen R."/>
            <person name="Derelle E."/>
            <person name="Rombauts S."/>
            <person name="Zhou K."/>
            <person name="Otillar R."/>
            <person name="Merchant S.S."/>
            <person name="Podell S."/>
            <person name="Gaasterland T."/>
            <person name="Napoli C."/>
            <person name="Gendler K."/>
            <person name="Manuell A."/>
            <person name="Tai V."/>
            <person name="Vallon O."/>
            <person name="Piganeau G."/>
            <person name="Jancek S."/>
            <person name="Heijde M."/>
            <person name="Jabbari K."/>
            <person name="Bowler C."/>
            <person name="Lohr M."/>
            <person name="Robbens S."/>
            <person name="Werner G."/>
            <person name="Dubchak I."/>
            <person name="Pazour G.J."/>
            <person name="Ren Q."/>
            <person name="Paulsen I."/>
            <person name="Delwiche C."/>
            <person name="Schmutz J."/>
            <person name="Rokhsar D."/>
            <person name="Van de Peer Y."/>
            <person name="Moreau H."/>
            <person name="Grigoriev I.V."/>
        </authorList>
    </citation>
    <scope>NUCLEOTIDE SEQUENCE [LARGE SCALE GENOMIC DNA]</scope>
    <source>
        <strain evidence="2 3">CCE9901</strain>
    </source>
</reference>
<dbReference type="Gramene" id="ABO95889">
    <property type="protein sequence ID" value="ABO95889"/>
    <property type="gene ID" value="OSTLU_15178"/>
</dbReference>
<evidence type="ECO:0000256" key="1">
    <source>
        <dbReference type="SAM" id="Phobius"/>
    </source>
</evidence>
<keyword evidence="3" id="KW-1185">Reference proteome</keyword>
<feature type="transmembrane region" description="Helical" evidence="1">
    <location>
        <begin position="12"/>
        <end position="31"/>
    </location>
</feature>
<evidence type="ECO:0000313" key="3">
    <source>
        <dbReference type="Proteomes" id="UP000001568"/>
    </source>
</evidence>
<sequence>MTEEEEKTVRRRAIVGAALTAAFVGLSQISIESPEPVKPLFFYLVPVVRSRELLRRAATLAEDGAWDELNSTVSRVVGPPNNVKDNLFKAAAYLSGSKEQKAREIAFDFLEYMEKVNYSKYFENMGAVGGGKAAEYAKFSSKASKSAIGKLDEFLALMDREAVQAAESQVMAFEAEFTKSAPETQDAEEPAM</sequence>